<gene>
    <name evidence="1" type="ORF">ACFO8Q_07640</name>
</gene>
<reference evidence="2" key="1">
    <citation type="journal article" date="2019" name="Int. J. Syst. Evol. Microbiol.">
        <title>The Global Catalogue of Microorganisms (GCM) 10K type strain sequencing project: providing services to taxonomists for standard genome sequencing and annotation.</title>
        <authorList>
            <consortium name="The Broad Institute Genomics Platform"/>
            <consortium name="The Broad Institute Genome Sequencing Center for Infectious Disease"/>
            <person name="Wu L."/>
            <person name="Ma J."/>
        </authorList>
    </citation>
    <scope>NUCLEOTIDE SEQUENCE [LARGE SCALE GENOMIC DNA]</scope>
    <source>
        <strain evidence="2">WYCCWR 12678</strain>
    </source>
</reference>
<evidence type="ECO:0000313" key="2">
    <source>
        <dbReference type="Proteomes" id="UP001596002"/>
    </source>
</evidence>
<evidence type="ECO:0000313" key="1">
    <source>
        <dbReference type="EMBL" id="MFC4767232.1"/>
    </source>
</evidence>
<comment type="caution">
    <text evidence="1">The sequence shown here is derived from an EMBL/GenBank/DDBJ whole genome shotgun (WGS) entry which is preliminary data.</text>
</comment>
<organism evidence="1 2">
    <name type="scientific">Effusibacillus consociatus</name>
    <dbReference type="NCBI Taxonomy" id="1117041"/>
    <lineage>
        <taxon>Bacteria</taxon>
        <taxon>Bacillati</taxon>
        <taxon>Bacillota</taxon>
        <taxon>Bacilli</taxon>
        <taxon>Bacillales</taxon>
        <taxon>Alicyclobacillaceae</taxon>
        <taxon>Effusibacillus</taxon>
    </lineage>
</organism>
<accession>A0ABV9Q3I3</accession>
<protein>
    <submittedName>
        <fullName evidence="1">Uncharacterized protein</fullName>
    </submittedName>
</protein>
<sequence>MAKSGEIRQFKSYSECMENCKRFCGGGANCEKKCRQFCGQLFPQEKKSMKKKKK</sequence>
<dbReference type="Proteomes" id="UP001596002">
    <property type="component" value="Unassembled WGS sequence"/>
</dbReference>
<name>A0ABV9Q3I3_9BACL</name>
<dbReference type="EMBL" id="JBHSHC010000052">
    <property type="protein sequence ID" value="MFC4767232.1"/>
    <property type="molecule type" value="Genomic_DNA"/>
</dbReference>
<dbReference type="RefSeq" id="WP_380025156.1">
    <property type="nucleotide sequence ID" value="NZ_JBHSHC010000052.1"/>
</dbReference>
<keyword evidence="2" id="KW-1185">Reference proteome</keyword>
<proteinExistence type="predicted"/>